<proteinExistence type="predicted"/>
<evidence type="ECO:0000313" key="2">
    <source>
        <dbReference type="Proteomes" id="UP001157502"/>
    </source>
</evidence>
<sequence length="99" mass="11705">MNTALKRERISIHCSNVSVYQPNRLVVVRFEWSCTSINSCFLICHCSDEWGNGKLRKRRHSRRHLFFRGYPFCNSLVCSSRHLSRIILRPSPFFICQTV</sequence>
<keyword evidence="2" id="KW-1185">Reference proteome</keyword>
<accession>A0ACC2FU39</accession>
<dbReference type="EMBL" id="CM055749">
    <property type="protein sequence ID" value="KAJ7994816.1"/>
    <property type="molecule type" value="Genomic_DNA"/>
</dbReference>
<comment type="caution">
    <text evidence="1">The sequence shown here is derived from an EMBL/GenBank/DDBJ whole genome shotgun (WGS) entry which is preliminary data.</text>
</comment>
<name>A0ACC2FU39_DALPE</name>
<organism evidence="1 2">
    <name type="scientific">Dallia pectoralis</name>
    <name type="common">Alaska blackfish</name>
    <dbReference type="NCBI Taxonomy" id="75939"/>
    <lineage>
        <taxon>Eukaryota</taxon>
        <taxon>Metazoa</taxon>
        <taxon>Chordata</taxon>
        <taxon>Craniata</taxon>
        <taxon>Vertebrata</taxon>
        <taxon>Euteleostomi</taxon>
        <taxon>Actinopterygii</taxon>
        <taxon>Neopterygii</taxon>
        <taxon>Teleostei</taxon>
        <taxon>Protacanthopterygii</taxon>
        <taxon>Esociformes</taxon>
        <taxon>Umbridae</taxon>
        <taxon>Dallia</taxon>
    </lineage>
</organism>
<reference evidence="1" key="1">
    <citation type="submission" date="2021-05" db="EMBL/GenBank/DDBJ databases">
        <authorList>
            <person name="Pan Q."/>
            <person name="Jouanno E."/>
            <person name="Zahm M."/>
            <person name="Klopp C."/>
            <person name="Cabau C."/>
            <person name="Louis A."/>
            <person name="Berthelot C."/>
            <person name="Parey E."/>
            <person name="Roest Crollius H."/>
            <person name="Montfort J."/>
            <person name="Robinson-Rechavi M."/>
            <person name="Bouchez O."/>
            <person name="Lampietro C."/>
            <person name="Lopez Roques C."/>
            <person name="Donnadieu C."/>
            <person name="Postlethwait J."/>
            <person name="Bobe J."/>
            <person name="Dillon D."/>
            <person name="Chandos A."/>
            <person name="von Hippel F."/>
            <person name="Guiguen Y."/>
        </authorList>
    </citation>
    <scope>NUCLEOTIDE SEQUENCE</scope>
    <source>
        <strain evidence="1">YG-Jan2019</strain>
    </source>
</reference>
<evidence type="ECO:0000313" key="1">
    <source>
        <dbReference type="EMBL" id="KAJ7994816.1"/>
    </source>
</evidence>
<dbReference type="Proteomes" id="UP001157502">
    <property type="component" value="Chromosome 22"/>
</dbReference>
<gene>
    <name evidence="1" type="ORF">DPEC_G00253390</name>
</gene>
<protein>
    <submittedName>
        <fullName evidence="1">Uncharacterized protein</fullName>
    </submittedName>
</protein>